<comment type="caution">
    <text evidence="3">The sequence shown here is derived from an EMBL/GenBank/DDBJ whole genome shotgun (WGS) entry which is preliminary data.</text>
</comment>
<keyword evidence="2" id="KW-0472">Membrane</keyword>
<dbReference type="EMBL" id="MIKG01000001">
    <property type="protein sequence ID" value="RAO64538.1"/>
    <property type="molecule type" value="Genomic_DNA"/>
</dbReference>
<dbReference type="AlphaFoldDB" id="A0A364KLV7"/>
<evidence type="ECO:0000256" key="1">
    <source>
        <dbReference type="SAM" id="MobiDB-lite"/>
    </source>
</evidence>
<feature type="compositionally biased region" description="Polar residues" evidence="1">
    <location>
        <begin position="215"/>
        <end position="226"/>
    </location>
</feature>
<dbReference type="Proteomes" id="UP000249363">
    <property type="component" value="Unassembled WGS sequence"/>
</dbReference>
<feature type="region of interest" description="Disordered" evidence="1">
    <location>
        <begin position="215"/>
        <end position="238"/>
    </location>
</feature>
<keyword evidence="2" id="KW-1133">Transmembrane helix</keyword>
<feature type="transmembrane region" description="Helical" evidence="2">
    <location>
        <begin position="21"/>
        <end position="40"/>
    </location>
</feature>
<name>A0A364KLV7_TALAM</name>
<gene>
    <name evidence="3" type="ORF">BHQ10_000550</name>
</gene>
<keyword evidence="2" id="KW-0812">Transmembrane</keyword>
<feature type="transmembrane region" description="Helical" evidence="2">
    <location>
        <begin position="121"/>
        <end position="143"/>
    </location>
</feature>
<accession>A0A364KLV7</accession>
<dbReference type="RefSeq" id="XP_040729055.1">
    <property type="nucleotide sequence ID" value="XM_040877983.1"/>
</dbReference>
<sequence length="330" mass="35947">MAGNSALSIVTDEKQQLRPNLNFLLLLQIILSALLAYLIVYTHSHYPEESTIWFLQCSPVSGEATSLAVRNPDGTGVAEYVDQAELVKRVNVKLFATALGALGGISYTACAADIEPTTKAAICAIAVIGTVISAVSGVIRSLVGRDGLAIDPRLPSQLVHHFPQQDGLSTLNQLYSAYQDTPILVAHSDCFGPGCHQVHYSTRKSTIGDHIIHSFSASPRHNNSSVQRRDWSGDDSGAGNDDGLYGVYTFINDNPTDETAEAYDGDFPDHMEKASDMDIFANQGTFCYNIEDADDNDNYGTAGYLTLQQDEPYYDPDQEDAWIDQCNNSH</sequence>
<proteinExistence type="predicted"/>
<evidence type="ECO:0000313" key="4">
    <source>
        <dbReference type="Proteomes" id="UP000249363"/>
    </source>
</evidence>
<keyword evidence="4" id="KW-1185">Reference proteome</keyword>
<organism evidence="3 4">
    <name type="scientific">Talaromyces amestolkiae</name>
    <dbReference type="NCBI Taxonomy" id="1196081"/>
    <lineage>
        <taxon>Eukaryota</taxon>
        <taxon>Fungi</taxon>
        <taxon>Dikarya</taxon>
        <taxon>Ascomycota</taxon>
        <taxon>Pezizomycotina</taxon>
        <taxon>Eurotiomycetes</taxon>
        <taxon>Eurotiomycetidae</taxon>
        <taxon>Eurotiales</taxon>
        <taxon>Trichocomaceae</taxon>
        <taxon>Talaromyces</taxon>
        <taxon>Talaromyces sect. Talaromyces</taxon>
    </lineage>
</organism>
<protein>
    <submittedName>
        <fullName evidence="3">Uncharacterized protein</fullName>
    </submittedName>
</protein>
<feature type="transmembrane region" description="Helical" evidence="2">
    <location>
        <begin position="94"/>
        <end position="114"/>
    </location>
</feature>
<reference evidence="3 4" key="1">
    <citation type="journal article" date="2017" name="Biotechnol. Biofuels">
        <title>Differential beta-glucosidase expression as a function of carbon source availability in Talaromyces amestolkiae: a genomic and proteomic approach.</title>
        <authorList>
            <person name="de Eugenio L.I."/>
            <person name="Mendez-Liter J.A."/>
            <person name="Nieto-Dominguez M."/>
            <person name="Alonso L."/>
            <person name="Gil-Munoz J."/>
            <person name="Barriuso J."/>
            <person name="Prieto A."/>
            <person name="Martinez M.J."/>
        </authorList>
    </citation>
    <scope>NUCLEOTIDE SEQUENCE [LARGE SCALE GENOMIC DNA]</scope>
    <source>
        <strain evidence="3 4">CIB</strain>
    </source>
</reference>
<evidence type="ECO:0000256" key="2">
    <source>
        <dbReference type="SAM" id="Phobius"/>
    </source>
</evidence>
<dbReference type="GeneID" id="63789767"/>
<evidence type="ECO:0000313" key="3">
    <source>
        <dbReference type="EMBL" id="RAO64538.1"/>
    </source>
</evidence>
<dbReference type="OrthoDB" id="5341627at2759"/>